<evidence type="ECO:0000313" key="1">
    <source>
        <dbReference type="EMBL" id="KAF2621154.1"/>
    </source>
</evidence>
<dbReference type="EMBL" id="MU006761">
    <property type="protein sequence ID" value="KAF2621154.1"/>
    <property type="molecule type" value="Genomic_DNA"/>
</dbReference>
<reference evidence="1" key="1">
    <citation type="journal article" date="2020" name="Stud. Mycol.">
        <title>101 Dothideomycetes genomes: a test case for predicting lifestyles and emergence of pathogens.</title>
        <authorList>
            <person name="Haridas S."/>
            <person name="Albert R."/>
            <person name="Binder M."/>
            <person name="Bloem J."/>
            <person name="Labutti K."/>
            <person name="Salamov A."/>
            <person name="Andreopoulos B."/>
            <person name="Baker S."/>
            <person name="Barry K."/>
            <person name="Bills G."/>
            <person name="Bluhm B."/>
            <person name="Cannon C."/>
            <person name="Castanera R."/>
            <person name="Culley D."/>
            <person name="Daum C."/>
            <person name="Ezra D."/>
            <person name="Gonzalez J."/>
            <person name="Henrissat B."/>
            <person name="Kuo A."/>
            <person name="Liang C."/>
            <person name="Lipzen A."/>
            <person name="Lutzoni F."/>
            <person name="Magnuson J."/>
            <person name="Mondo S."/>
            <person name="Nolan M."/>
            <person name="Ohm R."/>
            <person name="Pangilinan J."/>
            <person name="Park H.-J."/>
            <person name="Ramirez L."/>
            <person name="Alfaro M."/>
            <person name="Sun H."/>
            <person name="Tritt A."/>
            <person name="Yoshinaga Y."/>
            <person name="Zwiers L.-H."/>
            <person name="Turgeon B."/>
            <person name="Goodwin S."/>
            <person name="Spatafora J."/>
            <person name="Crous P."/>
            <person name="Grigoriev I."/>
        </authorList>
    </citation>
    <scope>NUCLEOTIDE SEQUENCE</scope>
    <source>
        <strain evidence="1">CBS 525.71</strain>
    </source>
</reference>
<sequence length="206" mass="23564">MIDSTCEERRGKTIEYDIKEIKTAVPPSLLPYLQRTPSDPRPVVIMTCGLAGTGKTTLVKSILKHHPHFTRVSSDAILFDAHGIYGIDYAASLSLYNQYQDEVDVVYLETFRRLLAEEKDIILERSFYAKEDRDEFHGIAVDGGARVVLVFLRAKDKELLWERICKRSRAEKTADNALDISRETFEMYWSGFEDPDNEGEIVIEVV</sequence>
<proteinExistence type="predicted"/>
<evidence type="ECO:0000313" key="2">
    <source>
        <dbReference type="Proteomes" id="UP000799754"/>
    </source>
</evidence>
<accession>A0ACB6RHB6</accession>
<name>A0ACB6RHB6_9PLEO</name>
<dbReference type="Proteomes" id="UP000799754">
    <property type="component" value="Unassembled WGS sequence"/>
</dbReference>
<comment type="caution">
    <text evidence="1">The sequence shown here is derived from an EMBL/GenBank/DDBJ whole genome shotgun (WGS) entry which is preliminary data.</text>
</comment>
<protein>
    <submittedName>
        <fullName evidence="1">P-loop containing nucleoside triphosphate hydrolase protein</fullName>
    </submittedName>
</protein>
<keyword evidence="2" id="KW-1185">Reference proteome</keyword>
<keyword evidence="1" id="KW-0378">Hydrolase</keyword>
<organism evidence="1 2">
    <name type="scientific">Macroventuria anomochaeta</name>
    <dbReference type="NCBI Taxonomy" id="301207"/>
    <lineage>
        <taxon>Eukaryota</taxon>
        <taxon>Fungi</taxon>
        <taxon>Dikarya</taxon>
        <taxon>Ascomycota</taxon>
        <taxon>Pezizomycotina</taxon>
        <taxon>Dothideomycetes</taxon>
        <taxon>Pleosporomycetidae</taxon>
        <taxon>Pleosporales</taxon>
        <taxon>Pleosporineae</taxon>
        <taxon>Didymellaceae</taxon>
        <taxon>Macroventuria</taxon>
    </lineage>
</organism>
<gene>
    <name evidence="1" type="ORF">BU25DRAFT_404997</name>
</gene>